<sequence length="79" mass="9049">MKVSAESWQLLDQTKKKSLHKGVAGFTLTNTHTYTPHICVYSRPQMHVHTHTHTHTHNLPHTRIDICIQKHTCQGLSTV</sequence>
<keyword evidence="2" id="KW-1185">Reference proteome</keyword>
<comment type="caution">
    <text evidence="1">The sequence shown here is derived from an EMBL/GenBank/DDBJ whole genome shotgun (WGS) entry which is preliminary data.</text>
</comment>
<organism evidence="1 2">
    <name type="scientific">Etheostoma spectabile</name>
    <name type="common">orangethroat darter</name>
    <dbReference type="NCBI Taxonomy" id="54343"/>
    <lineage>
        <taxon>Eukaryota</taxon>
        <taxon>Metazoa</taxon>
        <taxon>Chordata</taxon>
        <taxon>Craniata</taxon>
        <taxon>Vertebrata</taxon>
        <taxon>Euteleostomi</taxon>
        <taxon>Actinopterygii</taxon>
        <taxon>Neopterygii</taxon>
        <taxon>Teleostei</taxon>
        <taxon>Neoteleostei</taxon>
        <taxon>Acanthomorphata</taxon>
        <taxon>Eupercaria</taxon>
        <taxon>Perciformes</taxon>
        <taxon>Percoidei</taxon>
        <taxon>Percidae</taxon>
        <taxon>Etheostomatinae</taxon>
        <taxon>Etheostoma</taxon>
    </lineage>
</organism>
<dbReference type="AlphaFoldDB" id="A0A5J5D5T6"/>
<protein>
    <submittedName>
        <fullName evidence="1">Uncharacterized protein</fullName>
    </submittedName>
</protein>
<evidence type="ECO:0000313" key="1">
    <source>
        <dbReference type="EMBL" id="KAA8588774.1"/>
    </source>
</evidence>
<dbReference type="Proteomes" id="UP000327493">
    <property type="component" value="Chromosome 10"/>
</dbReference>
<evidence type="ECO:0000313" key="2">
    <source>
        <dbReference type="Proteomes" id="UP000327493"/>
    </source>
</evidence>
<reference evidence="1 2" key="1">
    <citation type="submission" date="2019-08" db="EMBL/GenBank/DDBJ databases">
        <title>A chromosome-level genome assembly, high-density linkage maps, and genome scans reveal the genomic architecture of hybrid incompatibilities underlying speciation via character displacement in darters (Percidae: Etheostominae).</title>
        <authorList>
            <person name="Moran R.L."/>
            <person name="Catchen J.M."/>
            <person name="Fuller R.C."/>
        </authorList>
    </citation>
    <scope>NUCLEOTIDE SEQUENCE [LARGE SCALE GENOMIC DNA]</scope>
    <source>
        <strain evidence="1">EspeVRDwgs_2016</strain>
        <tissue evidence="1">Muscle</tissue>
    </source>
</reference>
<name>A0A5J5D5T6_9PERO</name>
<gene>
    <name evidence="1" type="ORF">FQN60_010119</name>
</gene>
<accession>A0A5J5D5T6</accession>
<dbReference type="EMBL" id="VOFY01000010">
    <property type="protein sequence ID" value="KAA8588774.1"/>
    <property type="molecule type" value="Genomic_DNA"/>
</dbReference>
<proteinExistence type="predicted"/>